<organism evidence="2 3">
    <name type="scientific">Paxillus involutus ATCC 200175</name>
    <dbReference type="NCBI Taxonomy" id="664439"/>
    <lineage>
        <taxon>Eukaryota</taxon>
        <taxon>Fungi</taxon>
        <taxon>Dikarya</taxon>
        <taxon>Basidiomycota</taxon>
        <taxon>Agaricomycotina</taxon>
        <taxon>Agaricomycetes</taxon>
        <taxon>Agaricomycetidae</taxon>
        <taxon>Boletales</taxon>
        <taxon>Paxilineae</taxon>
        <taxon>Paxillaceae</taxon>
        <taxon>Paxillus</taxon>
    </lineage>
</organism>
<reference evidence="2 3" key="1">
    <citation type="submission" date="2014-06" db="EMBL/GenBank/DDBJ databases">
        <authorList>
            <consortium name="DOE Joint Genome Institute"/>
            <person name="Kuo A."/>
            <person name="Kohler A."/>
            <person name="Nagy L.G."/>
            <person name="Floudas D."/>
            <person name="Copeland A."/>
            <person name="Barry K.W."/>
            <person name="Cichocki N."/>
            <person name="Veneault-Fourrey C."/>
            <person name="LaButti K."/>
            <person name="Lindquist E.A."/>
            <person name="Lipzen A."/>
            <person name="Lundell T."/>
            <person name="Morin E."/>
            <person name="Murat C."/>
            <person name="Sun H."/>
            <person name="Tunlid A."/>
            <person name="Henrissat B."/>
            <person name="Grigoriev I.V."/>
            <person name="Hibbett D.S."/>
            <person name="Martin F."/>
            <person name="Nordberg H.P."/>
            <person name="Cantor M.N."/>
            <person name="Hua S.X."/>
        </authorList>
    </citation>
    <scope>NUCLEOTIDE SEQUENCE [LARGE SCALE GENOMIC DNA]</scope>
    <source>
        <strain evidence="2 3">ATCC 200175</strain>
    </source>
</reference>
<reference evidence="3" key="2">
    <citation type="submission" date="2015-01" db="EMBL/GenBank/DDBJ databases">
        <title>Evolutionary Origins and Diversification of the Mycorrhizal Mutualists.</title>
        <authorList>
            <consortium name="DOE Joint Genome Institute"/>
            <consortium name="Mycorrhizal Genomics Consortium"/>
            <person name="Kohler A."/>
            <person name="Kuo A."/>
            <person name="Nagy L.G."/>
            <person name="Floudas D."/>
            <person name="Copeland A."/>
            <person name="Barry K.W."/>
            <person name="Cichocki N."/>
            <person name="Veneault-Fourrey C."/>
            <person name="LaButti K."/>
            <person name="Lindquist E.A."/>
            <person name="Lipzen A."/>
            <person name="Lundell T."/>
            <person name="Morin E."/>
            <person name="Murat C."/>
            <person name="Riley R."/>
            <person name="Ohm R."/>
            <person name="Sun H."/>
            <person name="Tunlid A."/>
            <person name="Henrissat B."/>
            <person name="Grigoriev I.V."/>
            <person name="Hibbett D.S."/>
            <person name="Martin F."/>
        </authorList>
    </citation>
    <scope>NUCLEOTIDE SEQUENCE [LARGE SCALE GENOMIC DNA]</scope>
    <source>
        <strain evidence="3">ATCC 200175</strain>
    </source>
</reference>
<sequence>MRYFRGFLERAILQHRLRLTRKPVSRILVLLVCSSTTVEAVSGQSPTGTNVFPFKFAFSTKSLLGLYGVAIKDPLQPRGLSDLVITNLSHTSHIDDQTGSSPDMCHSCQRMRGSVVLVHDGRVTVGSDSTFC</sequence>
<feature type="chain" id="PRO_5002203719" evidence="1">
    <location>
        <begin position="41"/>
        <end position="132"/>
    </location>
</feature>
<evidence type="ECO:0000313" key="3">
    <source>
        <dbReference type="Proteomes" id="UP000053647"/>
    </source>
</evidence>
<proteinExistence type="predicted"/>
<keyword evidence="1" id="KW-0732">Signal</keyword>
<name>A0A0C9SSV0_PAXIN</name>
<dbReference type="Proteomes" id="UP000053647">
    <property type="component" value="Unassembled WGS sequence"/>
</dbReference>
<accession>A0A0C9SSV0</accession>
<evidence type="ECO:0000313" key="2">
    <source>
        <dbReference type="EMBL" id="KIJ11534.1"/>
    </source>
</evidence>
<dbReference type="HOGENOM" id="CLU_1917713_0_0_1"/>
<feature type="signal peptide" evidence="1">
    <location>
        <begin position="1"/>
        <end position="40"/>
    </location>
</feature>
<gene>
    <name evidence="2" type="ORF">PAXINDRAFT_171770</name>
</gene>
<keyword evidence="3" id="KW-1185">Reference proteome</keyword>
<dbReference type="EMBL" id="KN819378">
    <property type="protein sequence ID" value="KIJ11534.1"/>
    <property type="molecule type" value="Genomic_DNA"/>
</dbReference>
<evidence type="ECO:0000256" key="1">
    <source>
        <dbReference type="SAM" id="SignalP"/>
    </source>
</evidence>
<dbReference type="AlphaFoldDB" id="A0A0C9SSV0"/>
<protein>
    <submittedName>
        <fullName evidence="2">Uncharacterized protein</fullName>
    </submittedName>
</protein>